<evidence type="ECO:0000313" key="1">
    <source>
        <dbReference type="EMBL" id="KHJ76330.1"/>
    </source>
</evidence>
<dbReference type="OrthoDB" id="10029243at2759"/>
<dbReference type="EMBL" id="KN611862">
    <property type="protein sequence ID" value="KHJ76330.1"/>
    <property type="molecule type" value="Genomic_DNA"/>
</dbReference>
<organism evidence="1 2">
    <name type="scientific">Oesophagostomum dentatum</name>
    <name type="common">Nodular worm</name>
    <dbReference type="NCBI Taxonomy" id="61180"/>
    <lineage>
        <taxon>Eukaryota</taxon>
        <taxon>Metazoa</taxon>
        <taxon>Ecdysozoa</taxon>
        <taxon>Nematoda</taxon>
        <taxon>Chromadorea</taxon>
        <taxon>Rhabditida</taxon>
        <taxon>Rhabditina</taxon>
        <taxon>Rhabditomorpha</taxon>
        <taxon>Strongyloidea</taxon>
        <taxon>Strongylidae</taxon>
        <taxon>Oesophagostomum</taxon>
    </lineage>
</organism>
<gene>
    <name evidence="1" type="ORF">OESDEN_24050</name>
</gene>
<keyword evidence="2" id="KW-1185">Reference proteome</keyword>
<feature type="non-terminal residue" evidence="1">
    <location>
        <position position="1"/>
    </location>
</feature>
<sequence>ISNSTASAPKVKNSETHNNLIKRAEEAQINKIFQIDIRPDALQTLWMCALCHQRSAEDELGDLFGPYYVNMRPEGQWPSFLFKKSLKVSSAVLH</sequence>
<evidence type="ECO:0000313" key="2">
    <source>
        <dbReference type="Proteomes" id="UP000053660"/>
    </source>
</evidence>
<dbReference type="Proteomes" id="UP000053660">
    <property type="component" value="Unassembled WGS sequence"/>
</dbReference>
<proteinExistence type="predicted"/>
<reference evidence="1 2" key="1">
    <citation type="submission" date="2014-03" db="EMBL/GenBank/DDBJ databases">
        <title>Draft genome of the hookworm Oesophagostomum dentatum.</title>
        <authorList>
            <person name="Mitreva M."/>
        </authorList>
    </citation>
    <scope>NUCLEOTIDE SEQUENCE [LARGE SCALE GENOMIC DNA]</scope>
    <source>
        <strain evidence="1 2">OD-Hann</strain>
    </source>
</reference>
<name>A0A0B1RZE0_OESDE</name>
<dbReference type="AlphaFoldDB" id="A0A0B1RZE0"/>
<protein>
    <submittedName>
        <fullName evidence="1">Uncharacterized protein</fullName>
    </submittedName>
</protein>
<accession>A0A0B1RZE0</accession>